<feature type="domain" description="AB hydrolase-1" evidence="1">
    <location>
        <begin position="90"/>
        <end position="272"/>
    </location>
</feature>
<dbReference type="OrthoDB" id="4510475at2"/>
<dbReference type="HOGENOM" id="CLU_025429_1_0_6"/>
<dbReference type="Pfam" id="PF08386">
    <property type="entry name" value="Abhydrolase_4"/>
    <property type="match status" value="1"/>
</dbReference>
<evidence type="ECO:0000313" key="3">
    <source>
        <dbReference type="EMBL" id="EAR28301.1"/>
    </source>
</evidence>
<gene>
    <name evidence="3" type="ORF">PTD2_20837</name>
</gene>
<dbReference type="PANTHER" id="PTHR43798">
    <property type="entry name" value="MONOACYLGLYCEROL LIPASE"/>
    <property type="match status" value="1"/>
</dbReference>
<name>A4CA93_9GAMM</name>
<dbReference type="EMBL" id="AAOH01000004">
    <property type="protein sequence ID" value="EAR28301.1"/>
    <property type="molecule type" value="Genomic_DNA"/>
</dbReference>
<accession>A4CA93</accession>
<dbReference type="Gene3D" id="3.40.50.1820">
    <property type="entry name" value="alpha/beta hydrolase"/>
    <property type="match status" value="1"/>
</dbReference>
<dbReference type="InterPro" id="IPR000073">
    <property type="entry name" value="AB_hydrolase_1"/>
</dbReference>
<evidence type="ECO:0000259" key="2">
    <source>
        <dbReference type="Pfam" id="PF08386"/>
    </source>
</evidence>
<dbReference type="RefSeq" id="WP_009840132.1">
    <property type="nucleotide sequence ID" value="NZ_CH959301.1"/>
</dbReference>
<dbReference type="Proteomes" id="UP000006201">
    <property type="component" value="Unassembled WGS sequence"/>
</dbReference>
<dbReference type="PANTHER" id="PTHR43798:SF27">
    <property type="entry name" value="HYDROLASE ALPHA_BETA HYDROLASE FOLD FAMILY"/>
    <property type="match status" value="1"/>
</dbReference>
<evidence type="ECO:0000313" key="4">
    <source>
        <dbReference type="Proteomes" id="UP000006201"/>
    </source>
</evidence>
<dbReference type="GO" id="GO:0016020">
    <property type="term" value="C:membrane"/>
    <property type="evidence" value="ECO:0007669"/>
    <property type="project" value="TreeGrafter"/>
</dbReference>
<proteinExistence type="predicted"/>
<dbReference type="GO" id="GO:0016787">
    <property type="term" value="F:hydrolase activity"/>
    <property type="evidence" value="ECO:0007669"/>
    <property type="project" value="UniProtKB-KW"/>
</dbReference>
<dbReference type="Pfam" id="PF00561">
    <property type="entry name" value="Abhydrolase_1"/>
    <property type="match status" value="1"/>
</dbReference>
<keyword evidence="4" id="KW-1185">Reference proteome</keyword>
<evidence type="ECO:0000259" key="1">
    <source>
        <dbReference type="Pfam" id="PF00561"/>
    </source>
</evidence>
<dbReference type="AlphaFoldDB" id="A4CA93"/>
<dbReference type="InterPro" id="IPR013595">
    <property type="entry name" value="Pept_S33_TAP-like_C"/>
</dbReference>
<dbReference type="InterPro" id="IPR029058">
    <property type="entry name" value="AB_hydrolase_fold"/>
</dbReference>
<keyword evidence="3" id="KW-0378">Hydrolase</keyword>
<comment type="caution">
    <text evidence="3">The sequence shown here is derived from an EMBL/GenBank/DDBJ whole genome shotgun (WGS) entry which is preliminary data.</text>
</comment>
<dbReference type="InterPro" id="IPR050266">
    <property type="entry name" value="AB_hydrolase_sf"/>
</dbReference>
<reference evidence="3 4" key="1">
    <citation type="submission" date="2006-02" db="EMBL/GenBank/DDBJ databases">
        <authorList>
            <person name="Moran M.A."/>
            <person name="Kjelleberg S."/>
            <person name="Egan S."/>
            <person name="Saunders N."/>
            <person name="Thomas T."/>
            <person name="Ferriera S."/>
            <person name="Johnson J."/>
            <person name="Kravitz S."/>
            <person name="Halpern A."/>
            <person name="Remington K."/>
            <person name="Beeson K."/>
            <person name="Tran B."/>
            <person name="Rogers Y.-H."/>
            <person name="Friedman R."/>
            <person name="Venter J.C."/>
        </authorList>
    </citation>
    <scope>NUCLEOTIDE SEQUENCE [LARGE SCALE GENOMIC DNA]</scope>
    <source>
        <strain evidence="3 4">D2</strain>
    </source>
</reference>
<sequence length="495" mass="54283">MLNFNYKLLSQITTTLLTLWVSDTFATALPVTSQTYQNEQAIVFETMDGQKTAAFSGFLQVPENRANPASRKISIHYVRFPATGNQAGSPIVYLSGGPGGSGISTAKYPNFRFPLFMALREFGDVIALDQRGTGLSKDTPTCQSSQVTPMTQVQTADEINALYKQAAKECTDFWQQAGVDILGYTTVQNAHDLNALREHLDAKKITLWGISYGSHLALAALKLFPNEIDKVVIASAEGLNQTVKLPAQTDAYFERLQHAINTQPNAAALYPDLKALIKRVHAKLELQPIAVKLTQKDGPELDFLFQKHHLQALASGMIADPQRFVGLLLKLYNDLDTGQVEMLNAVLKRGYFNDNRIKFEAMPFAMDIASGISDARLTKVNEQAKTSLLGLALNFPMPQLNKQVPNLDLGDGFRTQPSSSVPTLLLSGTLDGRTYLASQYEATAGLTNLQKVTVQNAGHNLFMSSPDVTEVIKEFLAGKPLSHTTITIELPDFSK</sequence>
<dbReference type="eggNOG" id="COG0596">
    <property type="taxonomic scope" value="Bacteria"/>
</dbReference>
<dbReference type="STRING" id="87626.PTD2_20837"/>
<dbReference type="SUPFAM" id="SSF53474">
    <property type="entry name" value="alpha/beta-Hydrolases"/>
    <property type="match status" value="1"/>
</dbReference>
<protein>
    <submittedName>
        <fullName evidence="3">Hydrolase, alpha/beta hydrolase fold family protein</fullName>
    </submittedName>
</protein>
<organism evidence="3 4">
    <name type="scientific">Pseudoalteromonas tunicata D2</name>
    <dbReference type="NCBI Taxonomy" id="87626"/>
    <lineage>
        <taxon>Bacteria</taxon>
        <taxon>Pseudomonadati</taxon>
        <taxon>Pseudomonadota</taxon>
        <taxon>Gammaproteobacteria</taxon>
        <taxon>Alteromonadales</taxon>
        <taxon>Pseudoalteromonadaceae</taxon>
        <taxon>Pseudoalteromonas</taxon>
    </lineage>
</organism>
<feature type="domain" description="Peptidase S33 tripeptidyl aminopeptidase-like C-terminal" evidence="2">
    <location>
        <begin position="418"/>
        <end position="477"/>
    </location>
</feature>